<dbReference type="GO" id="GO:0035243">
    <property type="term" value="F:protein-arginine omega-N symmetric methyltransferase activity"/>
    <property type="evidence" value="ECO:0007669"/>
    <property type="project" value="TreeGrafter"/>
</dbReference>
<dbReference type="PANTHER" id="PTHR12049">
    <property type="entry name" value="PROTEIN ARGININE METHYLTRANSFERASE NDUFAF7, MITOCHONDRIAL"/>
    <property type="match status" value="1"/>
</dbReference>
<dbReference type="Proteomes" id="UP000254889">
    <property type="component" value="Chromosome"/>
</dbReference>
<evidence type="ECO:0000256" key="2">
    <source>
        <dbReference type="ARBA" id="ARBA00022679"/>
    </source>
</evidence>
<keyword evidence="1 3" id="KW-0489">Methyltransferase</keyword>
<keyword evidence="2 3" id="KW-0808">Transferase</keyword>
<organism evidence="3 4">
    <name type="scientific">Pseudolabrys taiwanensis</name>
    <dbReference type="NCBI Taxonomy" id="331696"/>
    <lineage>
        <taxon>Bacteria</taxon>
        <taxon>Pseudomonadati</taxon>
        <taxon>Pseudomonadota</taxon>
        <taxon>Alphaproteobacteria</taxon>
        <taxon>Hyphomicrobiales</taxon>
        <taxon>Xanthobacteraceae</taxon>
        <taxon>Pseudolabrys</taxon>
    </lineage>
</organism>
<dbReference type="InterPro" id="IPR029063">
    <property type="entry name" value="SAM-dependent_MTases_sf"/>
</dbReference>
<reference evidence="3 4" key="1">
    <citation type="submission" date="2018-07" db="EMBL/GenBank/DDBJ databases">
        <authorList>
            <person name="Quirk P.G."/>
            <person name="Krulwich T.A."/>
        </authorList>
    </citation>
    <scope>NUCLEOTIDE SEQUENCE [LARGE SCALE GENOMIC DNA]</scope>
    <source>
        <strain evidence="3 4">CC-BB4</strain>
    </source>
</reference>
<dbReference type="PANTHER" id="PTHR12049:SF7">
    <property type="entry name" value="PROTEIN ARGININE METHYLTRANSFERASE NDUFAF7, MITOCHONDRIAL"/>
    <property type="match status" value="1"/>
</dbReference>
<keyword evidence="4" id="KW-1185">Reference proteome</keyword>
<name>A0A346A268_9HYPH</name>
<dbReference type="KEGG" id="ptaw:DW352_23740"/>
<dbReference type="OrthoDB" id="9794208at2"/>
<dbReference type="Gene3D" id="3.40.50.12710">
    <property type="match status" value="1"/>
</dbReference>
<gene>
    <name evidence="3" type="ORF">DW352_23740</name>
</gene>
<dbReference type="GO" id="GO:0032259">
    <property type="term" value="P:methylation"/>
    <property type="evidence" value="ECO:0007669"/>
    <property type="project" value="UniProtKB-KW"/>
</dbReference>
<dbReference type="RefSeq" id="WP_115693644.1">
    <property type="nucleotide sequence ID" value="NZ_CP031417.1"/>
</dbReference>
<dbReference type="EMBL" id="CP031417">
    <property type="protein sequence ID" value="AXK83265.1"/>
    <property type="molecule type" value="Genomic_DNA"/>
</dbReference>
<dbReference type="InterPro" id="IPR003788">
    <property type="entry name" value="NDUFAF7"/>
</dbReference>
<accession>A0A346A268</accession>
<sequence>MTDPTPLEIEIRRRIKAAGPMPVNEYMALCLSHPQYGYYTTRDPLGARGDFVTAPEISQMFGELIGLWMAATWKKMGSPENVRLIELGPGRGTLMKDALRALNVMPGLREAAVVHLVEINPILRVQQERTLQGPATPIFWHDTLEDVPPGPGIIVANEFFDALPVCQAIKTARGWHERCIDIDAEGKLAFCHAADPLPKFETILPKSVRDAPADAIFEWRDERAAMSLGRRVAKNGGAALVIDYGHAESDVGDTLQAVGRHAYADPLTSPGEIDLTAHVDFQALKRAVEAMGPAGYGPIDQGELLRRLGIETRAARLRERAQPGAAAQIDSALERLTGYGRSQMGGLFKAVAFAPRALGVPPAFD</sequence>
<dbReference type="InterPro" id="IPR038375">
    <property type="entry name" value="NDUFAF7_sf"/>
</dbReference>
<dbReference type="Pfam" id="PF02636">
    <property type="entry name" value="Methyltransf_28"/>
    <property type="match status" value="1"/>
</dbReference>
<protein>
    <submittedName>
        <fullName evidence="3">Class I SAM-dependent methyltransferase</fullName>
    </submittedName>
</protein>
<dbReference type="SUPFAM" id="SSF53335">
    <property type="entry name" value="S-adenosyl-L-methionine-dependent methyltransferases"/>
    <property type="match status" value="1"/>
</dbReference>
<proteinExistence type="predicted"/>
<evidence type="ECO:0000313" key="3">
    <source>
        <dbReference type="EMBL" id="AXK83265.1"/>
    </source>
</evidence>
<evidence type="ECO:0000256" key="1">
    <source>
        <dbReference type="ARBA" id="ARBA00022603"/>
    </source>
</evidence>
<evidence type="ECO:0000313" key="4">
    <source>
        <dbReference type="Proteomes" id="UP000254889"/>
    </source>
</evidence>
<dbReference type="AlphaFoldDB" id="A0A346A268"/>